<dbReference type="AlphaFoldDB" id="A0A9Q4CBV9"/>
<feature type="transmembrane region" description="Helical" evidence="1">
    <location>
        <begin position="43"/>
        <end position="63"/>
    </location>
</feature>
<accession>A0A9Q4CBV9</accession>
<feature type="transmembrane region" description="Helical" evidence="1">
    <location>
        <begin position="247"/>
        <end position="268"/>
    </location>
</feature>
<protein>
    <submittedName>
        <fullName evidence="2">PrsW family intramembrane metalloprotease</fullName>
    </submittedName>
</protein>
<dbReference type="RefSeq" id="WP_267169290.1">
    <property type="nucleotide sequence ID" value="NZ_JAPMKX010000002.1"/>
</dbReference>
<dbReference type="Pfam" id="PF13367">
    <property type="entry name" value="PrsW-protease"/>
    <property type="match status" value="1"/>
</dbReference>
<dbReference type="GO" id="GO:0008237">
    <property type="term" value="F:metallopeptidase activity"/>
    <property type="evidence" value="ECO:0007669"/>
    <property type="project" value="UniProtKB-KW"/>
</dbReference>
<feature type="transmembrane region" description="Helical" evidence="1">
    <location>
        <begin position="148"/>
        <end position="171"/>
    </location>
</feature>
<organism evidence="2 3">
    <name type="scientific">Corynebacterium antarcticum</name>
    <dbReference type="NCBI Taxonomy" id="2800405"/>
    <lineage>
        <taxon>Bacteria</taxon>
        <taxon>Bacillati</taxon>
        <taxon>Actinomycetota</taxon>
        <taxon>Actinomycetes</taxon>
        <taxon>Mycobacteriales</taxon>
        <taxon>Corynebacteriaceae</taxon>
        <taxon>Corynebacterium</taxon>
    </lineage>
</organism>
<sequence>MNRFLRGSLWVLDGIGLLVGGGLALVVALFAGLATDGELPSMGVMGLSALLAVVELSVVLLVVRSSPLWPRAGAGYVVAALLWGAAVSPLLAFPLSATSLDLPGRLGLDHFEASWGGAYPEETVKTLGVLIILFSFRRLTRPWHGLVSGILVGLGFEVVENVGYAVIGAVYDPVSDVKGMLWIWGVRVAAGPLLHVLFTGMAGWGLGVAVFTAHRSRLWRLGTGLLWVSVAFAAHFCWNIMYNDTRAAMVSMGAVALVIYPLFIWLFIRGWRAARRDAGYVLLDRPVMSLRELEQGGFVVRGTVGAGPVDRGRPRM</sequence>
<feature type="transmembrane region" description="Helical" evidence="1">
    <location>
        <begin position="218"/>
        <end position="241"/>
    </location>
</feature>
<dbReference type="PANTHER" id="PTHR36844:SF1">
    <property type="entry name" value="PROTEASE PRSW"/>
    <property type="match status" value="1"/>
</dbReference>
<keyword evidence="1" id="KW-0472">Membrane</keyword>
<keyword evidence="2" id="KW-0482">Metalloprotease</keyword>
<reference evidence="2" key="1">
    <citation type="submission" date="2022-11" db="EMBL/GenBank/DDBJ databases">
        <title>Corynebacterium sp. isolated from Penguins.</title>
        <authorList>
            <person name="Sedlar K."/>
            <person name="Svec P."/>
        </authorList>
    </citation>
    <scope>NUCLEOTIDE SEQUENCE</scope>
    <source>
        <strain evidence="2">P5875</strain>
    </source>
</reference>
<feature type="transmembrane region" description="Helical" evidence="1">
    <location>
        <begin position="117"/>
        <end position="136"/>
    </location>
</feature>
<proteinExistence type="predicted"/>
<dbReference type="EMBL" id="JAPMKX010000002">
    <property type="protein sequence ID" value="MCX7537886.1"/>
    <property type="molecule type" value="Genomic_DNA"/>
</dbReference>
<gene>
    <name evidence="2" type="ORF">OS123_04915</name>
</gene>
<keyword evidence="1" id="KW-0812">Transmembrane</keyword>
<evidence type="ECO:0000256" key="1">
    <source>
        <dbReference type="SAM" id="Phobius"/>
    </source>
</evidence>
<name>A0A9Q4CBV9_9CORY</name>
<evidence type="ECO:0000313" key="3">
    <source>
        <dbReference type="Proteomes" id="UP001070238"/>
    </source>
</evidence>
<feature type="transmembrane region" description="Helical" evidence="1">
    <location>
        <begin position="191"/>
        <end position="211"/>
    </location>
</feature>
<keyword evidence="2" id="KW-0378">Hydrolase</keyword>
<keyword evidence="1" id="KW-1133">Transmembrane helix</keyword>
<dbReference type="Proteomes" id="UP001070238">
    <property type="component" value="Unassembled WGS sequence"/>
</dbReference>
<dbReference type="PANTHER" id="PTHR36844">
    <property type="entry name" value="PROTEASE PRSW"/>
    <property type="match status" value="1"/>
</dbReference>
<evidence type="ECO:0000313" key="2">
    <source>
        <dbReference type="EMBL" id="MCX7537886.1"/>
    </source>
</evidence>
<feature type="transmembrane region" description="Helical" evidence="1">
    <location>
        <begin position="75"/>
        <end position="97"/>
    </location>
</feature>
<feature type="transmembrane region" description="Helical" evidence="1">
    <location>
        <begin position="9"/>
        <end position="31"/>
    </location>
</feature>
<keyword evidence="2" id="KW-0645">Protease</keyword>
<comment type="caution">
    <text evidence="2">The sequence shown here is derived from an EMBL/GenBank/DDBJ whole genome shotgun (WGS) entry which is preliminary data.</text>
</comment>
<dbReference type="InterPro" id="IPR026898">
    <property type="entry name" value="PrsW"/>
</dbReference>